<gene>
    <name evidence="1" type="ORF">METZ01_LOCUS464287</name>
</gene>
<feature type="non-terminal residue" evidence="1">
    <location>
        <position position="1"/>
    </location>
</feature>
<dbReference type="AlphaFoldDB" id="A0A383AV39"/>
<sequence>VVGVLRDDTWVYGPGCAGWASPARHRYGRRPVRIH</sequence>
<accession>A0A383AV39</accession>
<name>A0A383AV39_9ZZZZ</name>
<feature type="non-terminal residue" evidence="1">
    <location>
        <position position="35"/>
    </location>
</feature>
<protein>
    <submittedName>
        <fullName evidence="1">Uncharacterized protein</fullName>
    </submittedName>
</protein>
<reference evidence="1" key="1">
    <citation type="submission" date="2018-05" db="EMBL/GenBank/DDBJ databases">
        <authorList>
            <person name="Lanie J.A."/>
            <person name="Ng W.-L."/>
            <person name="Kazmierczak K.M."/>
            <person name="Andrzejewski T.M."/>
            <person name="Davidsen T.M."/>
            <person name="Wayne K.J."/>
            <person name="Tettelin H."/>
            <person name="Glass J.I."/>
            <person name="Rusch D."/>
            <person name="Podicherti R."/>
            <person name="Tsui H.-C.T."/>
            <person name="Winkler M.E."/>
        </authorList>
    </citation>
    <scope>NUCLEOTIDE SEQUENCE</scope>
</reference>
<evidence type="ECO:0000313" key="1">
    <source>
        <dbReference type="EMBL" id="SVE11433.1"/>
    </source>
</evidence>
<organism evidence="1">
    <name type="scientific">marine metagenome</name>
    <dbReference type="NCBI Taxonomy" id="408172"/>
    <lineage>
        <taxon>unclassified sequences</taxon>
        <taxon>metagenomes</taxon>
        <taxon>ecological metagenomes</taxon>
    </lineage>
</organism>
<proteinExistence type="predicted"/>
<dbReference type="EMBL" id="UINC01195046">
    <property type="protein sequence ID" value="SVE11433.1"/>
    <property type="molecule type" value="Genomic_DNA"/>
</dbReference>